<sequence length="151" mass="16502">MATTQAQIVKLVVSMNQTQSQHSLELFAQIITNPTIDLVKVEILYSEEDFPAIDVVGSSLVIETKEVKPLVDLHVSHNDEVIVHSLYAHGIDLIDSHASHDSTLNELIALLFLPFNFTCIACSDCTNGSYSSCVEITVATCIEDVEPVVAM</sequence>
<protein>
    <submittedName>
        <fullName evidence="1">Uncharacterized protein</fullName>
    </submittedName>
</protein>
<keyword evidence="2" id="KW-1185">Reference proteome</keyword>
<dbReference type="EMBL" id="JAYKXN010000003">
    <property type="protein sequence ID" value="KAK7304126.1"/>
    <property type="molecule type" value="Genomic_DNA"/>
</dbReference>
<dbReference type="Proteomes" id="UP001359559">
    <property type="component" value="Unassembled WGS sequence"/>
</dbReference>
<name>A0AAN9JU80_CLITE</name>
<comment type="caution">
    <text evidence="1">The sequence shown here is derived from an EMBL/GenBank/DDBJ whole genome shotgun (WGS) entry which is preliminary data.</text>
</comment>
<dbReference type="AlphaFoldDB" id="A0AAN9JU80"/>
<proteinExistence type="predicted"/>
<evidence type="ECO:0000313" key="2">
    <source>
        <dbReference type="Proteomes" id="UP001359559"/>
    </source>
</evidence>
<gene>
    <name evidence="1" type="ORF">RJT34_15191</name>
</gene>
<evidence type="ECO:0000313" key="1">
    <source>
        <dbReference type="EMBL" id="KAK7304126.1"/>
    </source>
</evidence>
<reference evidence="1 2" key="1">
    <citation type="submission" date="2024-01" db="EMBL/GenBank/DDBJ databases">
        <title>The genomes of 5 underutilized Papilionoideae crops provide insights into root nodulation and disease resistance.</title>
        <authorList>
            <person name="Yuan L."/>
        </authorList>
    </citation>
    <scope>NUCLEOTIDE SEQUENCE [LARGE SCALE GENOMIC DNA]</scope>
    <source>
        <strain evidence="1">LY-2023</strain>
        <tissue evidence="1">Leaf</tissue>
    </source>
</reference>
<organism evidence="1 2">
    <name type="scientific">Clitoria ternatea</name>
    <name type="common">Butterfly pea</name>
    <dbReference type="NCBI Taxonomy" id="43366"/>
    <lineage>
        <taxon>Eukaryota</taxon>
        <taxon>Viridiplantae</taxon>
        <taxon>Streptophyta</taxon>
        <taxon>Embryophyta</taxon>
        <taxon>Tracheophyta</taxon>
        <taxon>Spermatophyta</taxon>
        <taxon>Magnoliopsida</taxon>
        <taxon>eudicotyledons</taxon>
        <taxon>Gunneridae</taxon>
        <taxon>Pentapetalae</taxon>
        <taxon>rosids</taxon>
        <taxon>fabids</taxon>
        <taxon>Fabales</taxon>
        <taxon>Fabaceae</taxon>
        <taxon>Papilionoideae</taxon>
        <taxon>50 kb inversion clade</taxon>
        <taxon>NPAAA clade</taxon>
        <taxon>indigoferoid/millettioid clade</taxon>
        <taxon>Phaseoleae</taxon>
        <taxon>Clitoria</taxon>
    </lineage>
</organism>
<accession>A0AAN9JU80</accession>